<evidence type="ECO:0000256" key="4">
    <source>
        <dbReference type="PROSITE-ProRule" id="PRU00335"/>
    </source>
</evidence>
<feature type="DNA-binding region" description="H-T-H motif" evidence="4">
    <location>
        <begin position="25"/>
        <end position="44"/>
    </location>
</feature>
<dbReference type="GO" id="GO:0003677">
    <property type="term" value="F:DNA binding"/>
    <property type="evidence" value="ECO:0007669"/>
    <property type="project" value="UniProtKB-UniRule"/>
</dbReference>
<feature type="domain" description="HTH tetR-type" evidence="5">
    <location>
        <begin position="2"/>
        <end position="62"/>
    </location>
</feature>
<dbReference type="SUPFAM" id="SSF46689">
    <property type="entry name" value="Homeodomain-like"/>
    <property type="match status" value="1"/>
</dbReference>
<reference evidence="6 7" key="1">
    <citation type="submission" date="2018-10" db="EMBL/GenBank/DDBJ databases">
        <authorList>
            <person name="Jung H.S."/>
            <person name="Jeon C.O."/>
        </authorList>
    </citation>
    <scope>NUCLEOTIDE SEQUENCE [LARGE SCALE GENOMIC DNA]</scope>
    <source>
        <strain evidence="6 7">MA-7-27</strain>
    </source>
</reference>
<dbReference type="InterPro" id="IPR001647">
    <property type="entry name" value="HTH_TetR"/>
</dbReference>
<evidence type="ECO:0000313" key="7">
    <source>
        <dbReference type="Proteomes" id="UP000281343"/>
    </source>
</evidence>
<gene>
    <name evidence="6" type="ORF">D9R08_02040</name>
</gene>
<keyword evidence="7" id="KW-1185">Reference proteome</keyword>
<keyword evidence="2 4" id="KW-0238">DNA-binding</keyword>
<accession>A0A3L9YDZ6</accession>
<dbReference type="InterPro" id="IPR009057">
    <property type="entry name" value="Homeodomain-like_sf"/>
</dbReference>
<dbReference type="SUPFAM" id="SSF48498">
    <property type="entry name" value="Tetracyclin repressor-like, C-terminal domain"/>
    <property type="match status" value="1"/>
</dbReference>
<dbReference type="Gene3D" id="1.10.357.10">
    <property type="entry name" value="Tetracycline Repressor, domain 2"/>
    <property type="match status" value="1"/>
</dbReference>
<sequence>MPSTRDRLVLNAALLFRQKGYHGVGVAEILARAKAPKGSLYHHFPNGKADLALAAADWASAQMQRVAADAFETAKSFDAGATTFCFKLAKLFDLSDHWDGCPVSSTLFEGPQNQAFREKAASVFSGWIDQIAEYGRAAGLPRDIARDRAEALFIGLEGAWVLARALKTSGPIKRLPRLLGFAPGSGDG</sequence>
<evidence type="ECO:0000256" key="1">
    <source>
        <dbReference type="ARBA" id="ARBA00023015"/>
    </source>
</evidence>
<proteinExistence type="predicted"/>
<dbReference type="Pfam" id="PF00440">
    <property type="entry name" value="TetR_N"/>
    <property type="match status" value="1"/>
</dbReference>
<evidence type="ECO:0000256" key="2">
    <source>
        <dbReference type="ARBA" id="ARBA00023125"/>
    </source>
</evidence>
<evidence type="ECO:0000313" key="6">
    <source>
        <dbReference type="EMBL" id="RMA44216.1"/>
    </source>
</evidence>
<evidence type="ECO:0000256" key="3">
    <source>
        <dbReference type="ARBA" id="ARBA00023163"/>
    </source>
</evidence>
<dbReference type="EMBL" id="RCNT01000001">
    <property type="protein sequence ID" value="RMA44216.1"/>
    <property type="molecule type" value="Genomic_DNA"/>
</dbReference>
<evidence type="ECO:0000259" key="5">
    <source>
        <dbReference type="PROSITE" id="PS50977"/>
    </source>
</evidence>
<organism evidence="6 7">
    <name type="scientific">Rhodophyticola porphyridii</name>
    <dbReference type="NCBI Taxonomy" id="1852017"/>
    <lineage>
        <taxon>Bacteria</taxon>
        <taxon>Pseudomonadati</taxon>
        <taxon>Pseudomonadota</taxon>
        <taxon>Alphaproteobacteria</taxon>
        <taxon>Rhodobacterales</taxon>
        <taxon>Roseobacteraceae</taxon>
        <taxon>Rhodophyticola</taxon>
    </lineage>
</organism>
<dbReference type="InterPro" id="IPR054156">
    <property type="entry name" value="YxaF_TetR_C"/>
</dbReference>
<comment type="caution">
    <text evidence="6">The sequence shown here is derived from an EMBL/GenBank/DDBJ whole genome shotgun (WGS) entry which is preliminary data.</text>
</comment>
<name>A0A3L9YDZ6_9RHOB</name>
<dbReference type="PANTHER" id="PTHR47506">
    <property type="entry name" value="TRANSCRIPTIONAL REGULATORY PROTEIN"/>
    <property type="match status" value="1"/>
</dbReference>
<dbReference type="OrthoDB" id="9811084at2"/>
<dbReference type="PROSITE" id="PS50977">
    <property type="entry name" value="HTH_TETR_2"/>
    <property type="match status" value="1"/>
</dbReference>
<keyword evidence="3" id="KW-0804">Transcription</keyword>
<dbReference type="Proteomes" id="UP000281343">
    <property type="component" value="Unassembled WGS sequence"/>
</dbReference>
<dbReference type="Pfam" id="PF21993">
    <property type="entry name" value="TetR_C_13_2"/>
    <property type="match status" value="1"/>
</dbReference>
<keyword evidence="1" id="KW-0805">Transcription regulation</keyword>
<dbReference type="AlphaFoldDB" id="A0A3L9YDZ6"/>
<protein>
    <submittedName>
        <fullName evidence="6">TetR/AcrR family transcriptional regulator</fullName>
    </submittedName>
</protein>
<dbReference type="InterPro" id="IPR036271">
    <property type="entry name" value="Tet_transcr_reg_TetR-rel_C_sf"/>
</dbReference>
<dbReference type="PANTHER" id="PTHR47506:SF3">
    <property type="entry name" value="HTH-TYPE TRANSCRIPTIONAL REGULATOR LMRA"/>
    <property type="match status" value="1"/>
</dbReference>